<reference evidence="1 2" key="1">
    <citation type="journal article" date="2023" name="BMC Biol.">
        <title>The compact genome of the sponge Oopsacas minuta (Hexactinellida) is lacking key metazoan core genes.</title>
        <authorList>
            <person name="Santini S."/>
            <person name="Schenkelaars Q."/>
            <person name="Jourda C."/>
            <person name="Duchesne M."/>
            <person name="Belahbib H."/>
            <person name="Rocher C."/>
            <person name="Selva M."/>
            <person name="Riesgo A."/>
            <person name="Vervoort M."/>
            <person name="Leys S.P."/>
            <person name="Kodjabachian L."/>
            <person name="Le Bivic A."/>
            <person name="Borchiellini C."/>
            <person name="Claverie J.M."/>
            <person name="Renard E."/>
        </authorList>
    </citation>
    <scope>NUCLEOTIDE SEQUENCE [LARGE SCALE GENOMIC DNA]</scope>
    <source>
        <strain evidence="1">SPO-2</strain>
    </source>
</reference>
<evidence type="ECO:0000313" key="2">
    <source>
        <dbReference type="Proteomes" id="UP001165289"/>
    </source>
</evidence>
<proteinExistence type="predicted"/>
<sequence length="211" mass="23841">MERFDCSIEWSEDWKSTILPTIMDDFTPENIFNAEETGLYSRSFPDKGYSIKGTDLPGGQKAKDRITVTLCANMSGTEKYPSLLLERDAWDAVEGNTIAECYQKGGFVPRDFIQSEGYEFNLDDDHMLDDVSLPSNMSLDEFENFITIDSEIPVSGDVSDVELLGIARKKIRVEDSESDGDDDDGGDNFRLSLEQMLQMVDDLRIFIQLNV</sequence>
<accession>A0AAV7K387</accession>
<organism evidence="1 2">
    <name type="scientific">Oopsacas minuta</name>
    <dbReference type="NCBI Taxonomy" id="111878"/>
    <lineage>
        <taxon>Eukaryota</taxon>
        <taxon>Metazoa</taxon>
        <taxon>Porifera</taxon>
        <taxon>Hexactinellida</taxon>
        <taxon>Hexasterophora</taxon>
        <taxon>Lyssacinosida</taxon>
        <taxon>Leucopsacidae</taxon>
        <taxon>Oopsacas</taxon>
    </lineage>
</organism>
<comment type="caution">
    <text evidence="1">The sequence shown here is derived from an EMBL/GenBank/DDBJ whole genome shotgun (WGS) entry which is preliminary data.</text>
</comment>
<dbReference type="Proteomes" id="UP001165289">
    <property type="component" value="Unassembled WGS sequence"/>
</dbReference>
<name>A0AAV7K387_9METZ</name>
<evidence type="ECO:0000313" key="1">
    <source>
        <dbReference type="EMBL" id="KAI6655388.1"/>
    </source>
</evidence>
<gene>
    <name evidence="1" type="ORF">LOD99_2223</name>
</gene>
<protein>
    <submittedName>
        <fullName evidence="1">Tigger transposable element-derived protein 4-like</fullName>
    </submittedName>
</protein>
<keyword evidence="2" id="KW-1185">Reference proteome</keyword>
<dbReference type="EMBL" id="JAKMXF010000199">
    <property type="protein sequence ID" value="KAI6655388.1"/>
    <property type="molecule type" value="Genomic_DNA"/>
</dbReference>
<dbReference type="AlphaFoldDB" id="A0AAV7K387"/>